<evidence type="ECO:0000256" key="5">
    <source>
        <dbReference type="ARBA" id="ARBA00022553"/>
    </source>
</evidence>
<organism evidence="20 21">
    <name type="scientific">Paenibacillus endophyticus</name>
    <dbReference type="NCBI Taxonomy" id="1294268"/>
    <lineage>
        <taxon>Bacteria</taxon>
        <taxon>Bacillati</taxon>
        <taxon>Bacillota</taxon>
        <taxon>Bacilli</taxon>
        <taxon>Bacillales</taxon>
        <taxon>Paenibacillaceae</taxon>
        <taxon>Paenibacillus</taxon>
    </lineage>
</organism>
<reference evidence="20 21" key="1">
    <citation type="submission" date="2020-08" db="EMBL/GenBank/DDBJ databases">
        <title>Genomic Encyclopedia of Type Strains, Phase III (KMG-III): the genomes of soil and plant-associated and newly described type strains.</title>
        <authorList>
            <person name="Whitman W."/>
        </authorList>
    </citation>
    <scope>NUCLEOTIDE SEQUENCE [LARGE SCALE GENOMIC DNA]</scope>
    <source>
        <strain evidence="20 21">CECT 8234</strain>
    </source>
</reference>
<dbReference type="RefSeq" id="WP_183564167.1">
    <property type="nucleotide sequence ID" value="NZ_CBCSLB010000015.1"/>
</dbReference>
<dbReference type="EMBL" id="JACHXW010000008">
    <property type="protein sequence ID" value="MBB3153160.1"/>
    <property type="molecule type" value="Genomic_DNA"/>
</dbReference>
<dbReference type="InterPro" id="IPR003594">
    <property type="entry name" value="HATPase_dom"/>
</dbReference>
<evidence type="ECO:0000256" key="7">
    <source>
        <dbReference type="ARBA" id="ARBA00022692"/>
    </source>
</evidence>
<evidence type="ECO:0000313" key="21">
    <source>
        <dbReference type="Proteomes" id="UP000518605"/>
    </source>
</evidence>
<dbReference type="EC" id="2.7.13.3" evidence="3"/>
<keyword evidence="6" id="KW-0808">Transferase</keyword>
<dbReference type="InterPro" id="IPR036890">
    <property type="entry name" value="HATPase_C_sf"/>
</dbReference>
<dbReference type="InterPro" id="IPR036097">
    <property type="entry name" value="HisK_dim/P_sf"/>
</dbReference>
<evidence type="ECO:0000256" key="12">
    <source>
        <dbReference type="ARBA" id="ARBA00023012"/>
    </source>
</evidence>
<gene>
    <name evidence="20" type="ORF">FHS16_003219</name>
</gene>
<dbReference type="GO" id="GO:0000155">
    <property type="term" value="F:phosphorelay sensor kinase activity"/>
    <property type="evidence" value="ECO:0007669"/>
    <property type="project" value="InterPro"/>
</dbReference>
<evidence type="ECO:0000259" key="18">
    <source>
        <dbReference type="PROSITE" id="PS50109"/>
    </source>
</evidence>
<dbReference type="SUPFAM" id="SSF55874">
    <property type="entry name" value="ATPase domain of HSP90 chaperone/DNA topoisomerase II/histidine kinase"/>
    <property type="match status" value="1"/>
</dbReference>
<comment type="catalytic activity">
    <reaction evidence="1">
        <text>ATP + protein L-histidine = ADP + protein N-phospho-L-histidine.</text>
        <dbReference type="EC" id="2.7.13.3"/>
    </reaction>
</comment>
<dbReference type="SUPFAM" id="SSF47384">
    <property type="entry name" value="Homodimeric domain of signal transducing histidine kinase"/>
    <property type="match status" value="1"/>
</dbReference>
<dbReference type="Pfam" id="PF00512">
    <property type="entry name" value="HisKA"/>
    <property type="match status" value="1"/>
</dbReference>
<feature type="transmembrane region" description="Helical" evidence="17">
    <location>
        <begin position="9"/>
        <end position="32"/>
    </location>
</feature>
<evidence type="ECO:0000256" key="13">
    <source>
        <dbReference type="ARBA" id="ARBA00023026"/>
    </source>
</evidence>
<evidence type="ECO:0000256" key="4">
    <source>
        <dbReference type="ARBA" id="ARBA00022475"/>
    </source>
</evidence>
<protein>
    <recommendedName>
        <fullName evidence="16">Heme sensor protein HssS</fullName>
        <ecNumber evidence="3">2.7.13.3</ecNumber>
    </recommendedName>
</protein>
<dbReference type="Pfam" id="PF00672">
    <property type="entry name" value="HAMP"/>
    <property type="match status" value="1"/>
</dbReference>
<evidence type="ECO:0000256" key="9">
    <source>
        <dbReference type="ARBA" id="ARBA00022777"/>
    </source>
</evidence>
<keyword evidence="8" id="KW-0547">Nucleotide-binding</keyword>
<dbReference type="Proteomes" id="UP000518605">
    <property type="component" value="Unassembled WGS sequence"/>
</dbReference>
<keyword evidence="12" id="KW-0902">Two-component regulatory system</keyword>
<evidence type="ECO:0000256" key="1">
    <source>
        <dbReference type="ARBA" id="ARBA00000085"/>
    </source>
</evidence>
<evidence type="ECO:0000256" key="6">
    <source>
        <dbReference type="ARBA" id="ARBA00022679"/>
    </source>
</evidence>
<dbReference type="InterPro" id="IPR050398">
    <property type="entry name" value="HssS/ArlS-like"/>
</dbReference>
<comment type="caution">
    <text evidence="20">The sequence shown here is derived from an EMBL/GenBank/DDBJ whole genome shotgun (WGS) entry which is preliminary data.</text>
</comment>
<evidence type="ECO:0000259" key="19">
    <source>
        <dbReference type="PROSITE" id="PS50885"/>
    </source>
</evidence>
<dbReference type="Pfam" id="PF02518">
    <property type="entry name" value="HATPase_c"/>
    <property type="match status" value="1"/>
</dbReference>
<keyword evidence="11 17" id="KW-1133">Transmembrane helix</keyword>
<feature type="domain" description="Histidine kinase" evidence="18">
    <location>
        <begin position="237"/>
        <end position="452"/>
    </location>
</feature>
<evidence type="ECO:0000256" key="16">
    <source>
        <dbReference type="ARBA" id="ARBA00040841"/>
    </source>
</evidence>
<evidence type="ECO:0000313" key="20">
    <source>
        <dbReference type="EMBL" id="MBB3153160.1"/>
    </source>
</evidence>
<dbReference type="GO" id="GO:0005524">
    <property type="term" value="F:ATP binding"/>
    <property type="evidence" value="ECO:0007669"/>
    <property type="project" value="UniProtKB-KW"/>
</dbReference>
<comment type="subcellular location">
    <subcellularLocation>
        <location evidence="2">Cell membrane</location>
        <topology evidence="2">Multi-pass membrane protein</topology>
    </subcellularLocation>
</comment>
<dbReference type="CDD" id="cd06225">
    <property type="entry name" value="HAMP"/>
    <property type="match status" value="1"/>
</dbReference>
<evidence type="ECO:0000256" key="8">
    <source>
        <dbReference type="ARBA" id="ARBA00022741"/>
    </source>
</evidence>
<evidence type="ECO:0000256" key="17">
    <source>
        <dbReference type="SAM" id="Phobius"/>
    </source>
</evidence>
<keyword evidence="13" id="KW-0843">Virulence</keyword>
<dbReference type="SMART" id="SM00387">
    <property type="entry name" value="HATPase_c"/>
    <property type="match status" value="1"/>
</dbReference>
<keyword evidence="9 20" id="KW-0418">Kinase</keyword>
<evidence type="ECO:0000256" key="14">
    <source>
        <dbReference type="ARBA" id="ARBA00023136"/>
    </source>
</evidence>
<dbReference type="PANTHER" id="PTHR45528">
    <property type="entry name" value="SENSOR HISTIDINE KINASE CPXA"/>
    <property type="match status" value="1"/>
</dbReference>
<keyword evidence="4" id="KW-1003">Cell membrane</keyword>
<dbReference type="Gene3D" id="6.10.340.10">
    <property type="match status" value="1"/>
</dbReference>
<evidence type="ECO:0000256" key="11">
    <source>
        <dbReference type="ARBA" id="ARBA00022989"/>
    </source>
</evidence>
<dbReference type="SMART" id="SM00388">
    <property type="entry name" value="HisKA"/>
    <property type="match status" value="1"/>
</dbReference>
<keyword evidence="7 17" id="KW-0812">Transmembrane</keyword>
<dbReference type="FunFam" id="3.30.565.10:FF:000006">
    <property type="entry name" value="Sensor histidine kinase WalK"/>
    <property type="match status" value="1"/>
</dbReference>
<dbReference type="PANTHER" id="PTHR45528:SF11">
    <property type="entry name" value="HISTIDINE KINASE"/>
    <property type="match status" value="1"/>
</dbReference>
<dbReference type="CDD" id="cd16922">
    <property type="entry name" value="HATPase_EvgS-ArcB-TorS-like"/>
    <property type="match status" value="1"/>
</dbReference>
<evidence type="ECO:0000256" key="3">
    <source>
        <dbReference type="ARBA" id="ARBA00012438"/>
    </source>
</evidence>
<dbReference type="CDD" id="cd00082">
    <property type="entry name" value="HisKA"/>
    <property type="match status" value="1"/>
</dbReference>
<keyword evidence="21" id="KW-1185">Reference proteome</keyword>
<dbReference type="PRINTS" id="PR00344">
    <property type="entry name" value="BCTRLSENSOR"/>
</dbReference>
<dbReference type="SUPFAM" id="SSF158472">
    <property type="entry name" value="HAMP domain-like"/>
    <property type="match status" value="1"/>
</dbReference>
<accession>A0A7W5GAW7</accession>
<feature type="transmembrane region" description="Helical" evidence="17">
    <location>
        <begin position="156"/>
        <end position="180"/>
    </location>
</feature>
<dbReference type="InterPro" id="IPR003661">
    <property type="entry name" value="HisK_dim/P_dom"/>
</dbReference>
<evidence type="ECO:0000256" key="15">
    <source>
        <dbReference type="ARBA" id="ARBA00037219"/>
    </source>
</evidence>
<dbReference type="PROSITE" id="PS50109">
    <property type="entry name" value="HIS_KIN"/>
    <property type="match status" value="1"/>
</dbReference>
<dbReference type="InterPro" id="IPR004358">
    <property type="entry name" value="Sig_transdc_His_kin-like_C"/>
</dbReference>
<dbReference type="InterPro" id="IPR005467">
    <property type="entry name" value="His_kinase_dom"/>
</dbReference>
<comment type="function">
    <text evidence="15">Member of the two-component regulatory system HssS/HssR involved in intracellular heme homeostasis and tempering of staphylococcal virulence. HssS functions as a heme sensor histidine kinase which is autophosphorylated at a histidine residue and transfers its phosphate group to an aspartate residue of HssR. HssR/HssS activates the expression of hrtAB, an efflux pump, in response to extracellular heme, hemin, hemoglobin or blood.</text>
</comment>
<sequence>MIKSLYTRVVLIFLVSVVGGTVIAFFAATWLFEEKLSENSQILLRNFGQDIAQIYETIPMREAEAFVSEMKMLNSYHIRIYEADGQFKSYGEVNGQKIANVTKEQVGKVLHGEMVQYNTSGFATVLLGMPLKTEIGTKAMFLEPLAPPSASFVIRWALYFVGFSLMIGSIFVLIASVFLVRPIKKLTIATRRIAAGDFDVKLNIKQSGELGTLARSFEEMMHDLQQLEQMRREFVTNVSHEVQSPLTSISGYAIALKQDNIAAQVRTRYLDIIITEAERMSKMSDSLLKLSLLESQSQQMQLASLRLDEQIRRVIVAIQPQWSARSIHFELKLKAVLLTADHHQLNQVWTNILGNSIKFSEDGSTITVEMKSDTKNVTVRISDTGIGISLEDQKRIFERFFKADRSHSRKYDGSGMGLAIVKQIISLHQGDIRVESDPGIGTIFIVTLPIKAPTASFILNKE</sequence>
<keyword evidence="10" id="KW-0067">ATP-binding</keyword>
<dbReference type="GO" id="GO:0005886">
    <property type="term" value="C:plasma membrane"/>
    <property type="evidence" value="ECO:0007669"/>
    <property type="project" value="UniProtKB-SubCell"/>
</dbReference>
<name>A0A7W5GAW7_9BACL</name>
<keyword evidence="14 17" id="KW-0472">Membrane</keyword>
<dbReference type="PROSITE" id="PS50885">
    <property type="entry name" value="HAMP"/>
    <property type="match status" value="1"/>
</dbReference>
<proteinExistence type="predicted"/>
<dbReference type="Gene3D" id="3.30.565.10">
    <property type="entry name" value="Histidine kinase-like ATPase, C-terminal domain"/>
    <property type="match status" value="1"/>
</dbReference>
<evidence type="ECO:0000256" key="10">
    <source>
        <dbReference type="ARBA" id="ARBA00022840"/>
    </source>
</evidence>
<evidence type="ECO:0000256" key="2">
    <source>
        <dbReference type="ARBA" id="ARBA00004651"/>
    </source>
</evidence>
<feature type="domain" description="HAMP" evidence="19">
    <location>
        <begin position="177"/>
        <end position="229"/>
    </location>
</feature>
<dbReference type="AlphaFoldDB" id="A0A7W5GAW7"/>
<keyword evidence="5" id="KW-0597">Phosphoprotein</keyword>
<dbReference type="InterPro" id="IPR003660">
    <property type="entry name" value="HAMP_dom"/>
</dbReference>
<dbReference type="Gene3D" id="1.10.287.130">
    <property type="match status" value="1"/>
</dbReference>
<dbReference type="SMART" id="SM00304">
    <property type="entry name" value="HAMP"/>
    <property type="match status" value="1"/>
</dbReference>
<dbReference type="FunFam" id="1.10.287.130:FF:000001">
    <property type="entry name" value="Two-component sensor histidine kinase"/>
    <property type="match status" value="1"/>
</dbReference>